<dbReference type="SUPFAM" id="SSF56112">
    <property type="entry name" value="Protein kinase-like (PK-like)"/>
    <property type="match status" value="1"/>
</dbReference>
<dbReference type="CDD" id="cd06899">
    <property type="entry name" value="lectin_legume_LecRK_Arcelin_ConA"/>
    <property type="match status" value="1"/>
</dbReference>
<comment type="caution">
    <text evidence="26">The sequence shown here is derived from an EMBL/GenBank/DDBJ whole genome shotgun (WGS) entry which is preliminary data.</text>
</comment>
<feature type="domain" description="Protein kinase" evidence="25">
    <location>
        <begin position="356"/>
        <end position="632"/>
    </location>
</feature>
<evidence type="ECO:0000256" key="9">
    <source>
        <dbReference type="ARBA" id="ARBA00022692"/>
    </source>
</evidence>
<keyword evidence="17" id="KW-0675">Receptor</keyword>
<dbReference type="FunFam" id="3.30.200.20:FF:000112">
    <property type="entry name" value="Lectin-domain containing receptor kinase A4.3"/>
    <property type="match status" value="1"/>
</dbReference>
<comment type="similarity">
    <text evidence="3">In the N-terminal section; belongs to the leguminous lectin family.</text>
</comment>
<dbReference type="Gene3D" id="2.60.120.200">
    <property type="match status" value="1"/>
</dbReference>
<evidence type="ECO:0000256" key="7">
    <source>
        <dbReference type="ARBA" id="ARBA00022527"/>
    </source>
</evidence>
<keyword evidence="18" id="KW-0325">Glycoprotein</keyword>
<evidence type="ECO:0000313" key="26">
    <source>
        <dbReference type="EMBL" id="KAF5467337.1"/>
    </source>
</evidence>
<evidence type="ECO:0000256" key="14">
    <source>
        <dbReference type="ARBA" id="ARBA00022840"/>
    </source>
</evidence>
<evidence type="ECO:0000256" key="5">
    <source>
        <dbReference type="ARBA" id="ARBA00012513"/>
    </source>
</evidence>
<feature type="non-terminal residue" evidence="26">
    <location>
        <position position="707"/>
    </location>
</feature>
<comment type="catalytic activity">
    <reaction evidence="19">
        <text>L-threonyl-[protein] + ATP = O-phospho-L-threonyl-[protein] + ADP + H(+)</text>
        <dbReference type="Rhea" id="RHEA:46608"/>
        <dbReference type="Rhea" id="RHEA-COMP:11060"/>
        <dbReference type="Rhea" id="RHEA-COMP:11605"/>
        <dbReference type="ChEBI" id="CHEBI:15378"/>
        <dbReference type="ChEBI" id="CHEBI:30013"/>
        <dbReference type="ChEBI" id="CHEBI:30616"/>
        <dbReference type="ChEBI" id="CHEBI:61977"/>
        <dbReference type="ChEBI" id="CHEBI:456216"/>
        <dbReference type="EC" id="2.7.11.1"/>
    </reaction>
</comment>
<feature type="transmembrane region" description="Helical" evidence="23">
    <location>
        <begin position="300"/>
        <end position="324"/>
    </location>
</feature>
<dbReference type="Pfam" id="PF00139">
    <property type="entry name" value="Lectin_legB"/>
    <property type="match status" value="1"/>
</dbReference>
<evidence type="ECO:0000256" key="16">
    <source>
        <dbReference type="ARBA" id="ARBA00023136"/>
    </source>
</evidence>
<dbReference type="InterPro" id="IPR000719">
    <property type="entry name" value="Prot_kinase_dom"/>
</dbReference>
<dbReference type="InterPro" id="IPR011009">
    <property type="entry name" value="Kinase-like_dom_sf"/>
</dbReference>
<evidence type="ECO:0000256" key="3">
    <source>
        <dbReference type="ARBA" id="ARBA00008536"/>
    </source>
</evidence>
<dbReference type="PANTHER" id="PTHR27007">
    <property type="match status" value="1"/>
</dbReference>
<keyword evidence="12 21" id="KW-0547">Nucleotide-binding</keyword>
<dbReference type="Pfam" id="PF00069">
    <property type="entry name" value="Pkinase"/>
    <property type="match status" value="1"/>
</dbReference>
<dbReference type="InterPro" id="IPR008271">
    <property type="entry name" value="Ser/Thr_kinase_AS"/>
</dbReference>
<keyword evidence="15 23" id="KW-1133">Transmembrane helix</keyword>
<comment type="similarity">
    <text evidence="4">In the C-terminal section; belongs to the protein kinase superfamily. Ser/Thr protein kinase family.</text>
</comment>
<dbReference type="Gene3D" id="3.30.200.20">
    <property type="entry name" value="Phosphorylase Kinase, domain 1"/>
    <property type="match status" value="1"/>
</dbReference>
<feature type="binding site" evidence="21">
    <location>
        <position position="385"/>
    </location>
    <ligand>
        <name>ATP</name>
        <dbReference type="ChEBI" id="CHEBI:30616"/>
    </ligand>
</feature>
<dbReference type="Proteomes" id="UP000619265">
    <property type="component" value="Unassembled WGS sequence"/>
</dbReference>
<evidence type="ECO:0000256" key="4">
    <source>
        <dbReference type="ARBA" id="ARBA00010217"/>
    </source>
</evidence>
<dbReference type="GO" id="GO:0030246">
    <property type="term" value="F:carbohydrate binding"/>
    <property type="evidence" value="ECO:0007669"/>
    <property type="project" value="UniProtKB-KW"/>
</dbReference>
<comment type="catalytic activity">
    <reaction evidence="20">
        <text>L-seryl-[protein] + ATP = O-phospho-L-seryl-[protein] + ADP + H(+)</text>
        <dbReference type="Rhea" id="RHEA:17989"/>
        <dbReference type="Rhea" id="RHEA-COMP:9863"/>
        <dbReference type="Rhea" id="RHEA-COMP:11604"/>
        <dbReference type="ChEBI" id="CHEBI:15378"/>
        <dbReference type="ChEBI" id="CHEBI:29999"/>
        <dbReference type="ChEBI" id="CHEBI:30616"/>
        <dbReference type="ChEBI" id="CHEBI:83421"/>
        <dbReference type="ChEBI" id="CHEBI:456216"/>
        <dbReference type="EC" id="2.7.11.1"/>
    </reaction>
</comment>
<evidence type="ECO:0000256" key="20">
    <source>
        <dbReference type="ARBA" id="ARBA00048679"/>
    </source>
</evidence>
<dbReference type="PROSITE" id="PS00307">
    <property type="entry name" value="LECTIN_LEGUME_BETA"/>
    <property type="match status" value="1"/>
</dbReference>
<feature type="signal peptide" evidence="24">
    <location>
        <begin position="1"/>
        <end position="28"/>
    </location>
</feature>
<evidence type="ECO:0000256" key="13">
    <source>
        <dbReference type="ARBA" id="ARBA00022777"/>
    </source>
</evidence>
<sequence length="707" mass="77805">AFNFLISHMAASFVSLWVILLLLYPVRADVDADTLLNGFSRGFGAPSNNMSLNGIASIENSGLLRLTNDTLMEKGHAFYFRPIQLKNSSGNAMSFSTSFAFAIVTKPGVQGGDGFAFTISASKELLGGGPGSYLGLFNATNDGRLSNYIIAVEFDTFKNNEFNEENGNHVGIDINSIISNTSVPVQQFQGGSDTNKVDLNLNSDLVIQAWIDYNSPINQLDVRIATDSTKPRSSILSYKVNLSQYLQESMYVGFSAATGASTSSHYILGWSFNRNGDARTINLGQLPKIPTNTKKNHTSLIVGVSVSCVLAVILVTASAFYIIWRIKTADVIEAWEHDIGPHRFPYRELNQATRGFRDKEVIGSGGFGRVYKGVLPNSDTQVAVKRISHDSKQGLQEFVSEVAIIGRLRHRSLVQLLGWCRREADLLLVYDFMPNGSLDRYLFDQPKATLSWEQRFKIIKGVASGLLYLHEEWEQTVVHRDIKAGNVLLDSEFNPRLSDFGLAKLYEHGSKPRTTRVVGTLGYLAPELTRTGKATTSSDVFAFGALLLEVACGRRPINSDASSEEFMLVDWVWQKWRVGAILGVMDPKLGGEFDESEAVLVLKLGLICSNDAPEARPTMRQLVRYLEGELALQEEVTEPYRKKVRGATATDSFENFLQSLPTTSSYSQMGSTWTSVGNGGSGDAETGLTPPFSVLSRERPVVRQSSI</sequence>
<keyword evidence="13" id="KW-0418">Kinase</keyword>
<dbReference type="FunFam" id="2.60.120.200:FF:000112">
    <property type="entry name" value="L-type lectin-domain containing receptor kinase V.9"/>
    <property type="match status" value="1"/>
</dbReference>
<name>A0A833XJG0_JUGRE</name>
<dbReference type="InterPro" id="IPR019825">
    <property type="entry name" value="Lectin_legB_Mn/Ca_BS"/>
</dbReference>
<dbReference type="EC" id="2.7.11.1" evidence="5"/>
<comment type="similarity">
    <text evidence="2">Belongs to the leguminous lectin family.</text>
</comment>
<evidence type="ECO:0000259" key="25">
    <source>
        <dbReference type="PROSITE" id="PS50011"/>
    </source>
</evidence>
<dbReference type="AlphaFoldDB" id="A0A833XJG0"/>
<keyword evidence="16 23" id="KW-0472">Membrane</keyword>
<reference evidence="26" key="1">
    <citation type="submission" date="2015-10" db="EMBL/GenBank/DDBJ databases">
        <authorList>
            <person name="Martinez-Garcia P.J."/>
            <person name="Crepeau M.W."/>
            <person name="Puiu D."/>
            <person name="Gonzalez-Ibeas D."/>
            <person name="Whalen J."/>
            <person name="Stevens K."/>
            <person name="Paul R."/>
            <person name="Butterfield T."/>
            <person name="Britton M."/>
            <person name="Reagan R."/>
            <person name="Chakraborty S."/>
            <person name="Walawage S.L."/>
            <person name="Vasquez-Gross H.A."/>
            <person name="Cardeno C."/>
            <person name="Famula R."/>
            <person name="Pratt K."/>
            <person name="Kuruganti S."/>
            <person name="Aradhya M.K."/>
            <person name="Leslie C.A."/>
            <person name="Dandekar A.M."/>
            <person name="Salzberg S.L."/>
            <person name="Wegrzyn J.L."/>
            <person name="Langley C.H."/>
            <person name="Neale D.B."/>
        </authorList>
    </citation>
    <scope>NUCLEOTIDE SEQUENCE</scope>
    <source>
        <tissue evidence="26">Leaves</tissue>
    </source>
</reference>
<dbReference type="SMART" id="SM00220">
    <property type="entry name" value="S_TKc"/>
    <property type="match status" value="1"/>
</dbReference>
<feature type="chain" id="PRO_5032903213" description="non-specific serine/threonine protein kinase" evidence="24">
    <location>
        <begin position="29"/>
        <end position="707"/>
    </location>
</feature>
<dbReference type="InterPro" id="IPR013320">
    <property type="entry name" value="ConA-like_dom_sf"/>
</dbReference>
<keyword evidence="8" id="KW-0808">Transferase</keyword>
<proteinExistence type="inferred from homology"/>
<dbReference type="InterPro" id="IPR001220">
    <property type="entry name" value="Legume_lectin_dom"/>
</dbReference>
<evidence type="ECO:0000256" key="23">
    <source>
        <dbReference type="SAM" id="Phobius"/>
    </source>
</evidence>
<evidence type="ECO:0000256" key="17">
    <source>
        <dbReference type="ARBA" id="ARBA00023170"/>
    </source>
</evidence>
<evidence type="ECO:0000256" key="18">
    <source>
        <dbReference type="ARBA" id="ARBA00023180"/>
    </source>
</evidence>
<keyword evidence="9 23" id="KW-0812">Transmembrane</keyword>
<evidence type="ECO:0000256" key="2">
    <source>
        <dbReference type="ARBA" id="ARBA00007606"/>
    </source>
</evidence>
<evidence type="ECO:0000256" key="8">
    <source>
        <dbReference type="ARBA" id="ARBA00022679"/>
    </source>
</evidence>
<dbReference type="PROSITE" id="PS50011">
    <property type="entry name" value="PROTEIN_KINASE_DOM"/>
    <property type="match status" value="1"/>
</dbReference>
<keyword evidence="7" id="KW-0723">Serine/threonine-protein kinase</keyword>
<feature type="region of interest" description="Disordered" evidence="22">
    <location>
        <begin position="671"/>
        <end position="692"/>
    </location>
</feature>
<evidence type="ECO:0000256" key="19">
    <source>
        <dbReference type="ARBA" id="ARBA00047899"/>
    </source>
</evidence>
<protein>
    <recommendedName>
        <fullName evidence="5">non-specific serine/threonine protein kinase</fullName>
        <ecNumber evidence="5">2.7.11.1</ecNumber>
    </recommendedName>
</protein>
<accession>A0A833XJG0</accession>
<gene>
    <name evidence="26" type="ORF">F2P56_017168</name>
</gene>
<keyword evidence="11" id="KW-0430">Lectin</keyword>
<dbReference type="EMBL" id="LIHL02000007">
    <property type="protein sequence ID" value="KAF5467337.1"/>
    <property type="molecule type" value="Genomic_DNA"/>
</dbReference>
<evidence type="ECO:0000256" key="10">
    <source>
        <dbReference type="ARBA" id="ARBA00022729"/>
    </source>
</evidence>
<dbReference type="InterPro" id="IPR017441">
    <property type="entry name" value="Protein_kinase_ATP_BS"/>
</dbReference>
<evidence type="ECO:0000256" key="12">
    <source>
        <dbReference type="ARBA" id="ARBA00022741"/>
    </source>
</evidence>
<dbReference type="SUPFAM" id="SSF49899">
    <property type="entry name" value="Concanavalin A-like lectins/glucanases"/>
    <property type="match status" value="1"/>
</dbReference>
<dbReference type="PROSITE" id="PS00107">
    <property type="entry name" value="PROTEIN_KINASE_ATP"/>
    <property type="match status" value="1"/>
</dbReference>
<dbReference type="GO" id="GO:0004674">
    <property type="term" value="F:protein serine/threonine kinase activity"/>
    <property type="evidence" value="ECO:0007669"/>
    <property type="project" value="UniProtKB-KW"/>
</dbReference>
<dbReference type="PROSITE" id="PS00108">
    <property type="entry name" value="PROTEIN_KINASE_ST"/>
    <property type="match status" value="1"/>
</dbReference>
<keyword evidence="6" id="KW-1003">Cell membrane</keyword>
<evidence type="ECO:0000256" key="24">
    <source>
        <dbReference type="SAM" id="SignalP"/>
    </source>
</evidence>
<evidence type="ECO:0000256" key="6">
    <source>
        <dbReference type="ARBA" id="ARBA00022475"/>
    </source>
</evidence>
<dbReference type="CDD" id="cd14066">
    <property type="entry name" value="STKc_IRAK"/>
    <property type="match status" value="1"/>
</dbReference>
<evidence type="ECO:0000256" key="22">
    <source>
        <dbReference type="SAM" id="MobiDB-lite"/>
    </source>
</evidence>
<dbReference type="GO" id="GO:0005886">
    <property type="term" value="C:plasma membrane"/>
    <property type="evidence" value="ECO:0007669"/>
    <property type="project" value="UniProtKB-SubCell"/>
</dbReference>
<evidence type="ECO:0000256" key="15">
    <source>
        <dbReference type="ARBA" id="ARBA00022989"/>
    </source>
</evidence>
<keyword evidence="14 21" id="KW-0067">ATP-binding</keyword>
<dbReference type="Gene3D" id="1.10.510.10">
    <property type="entry name" value="Transferase(Phosphotransferase) domain 1"/>
    <property type="match status" value="1"/>
</dbReference>
<evidence type="ECO:0000256" key="11">
    <source>
        <dbReference type="ARBA" id="ARBA00022734"/>
    </source>
</evidence>
<dbReference type="FunFam" id="1.10.510.10:FF:000108">
    <property type="entry name" value="L-type lectin-domain containing receptor kinase S.4"/>
    <property type="match status" value="1"/>
</dbReference>
<comment type="subcellular location">
    <subcellularLocation>
        <location evidence="1">Cell membrane</location>
        <topology evidence="1">Single-pass type I membrane protein</topology>
    </subcellularLocation>
</comment>
<organism evidence="26 27">
    <name type="scientific">Juglans regia</name>
    <name type="common">English walnut</name>
    <dbReference type="NCBI Taxonomy" id="51240"/>
    <lineage>
        <taxon>Eukaryota</taxon>
        <taxon>Viridiplantae</taxon>
        <taxon>Streptophyta</taxon>
        <taxon>Embryophyta</taxon>
        <taxon>Tracheophyta</taxon>
        <taxon>Spermatophyta</taxon>
        <taxon>Magnoliopsida</taxon>
        <taxon>eudicotyledons</taxon>
        <taxon>Gunneridae</taxon>
        <taxon>Pentapetalae</taxon>
        <taxon>rosids</taxon>
        <taxon>fabids</taxon>
        <taxon>Fagales</taxon>
        <taxon>Juglandaceae</taxon>
        <taxon>Juglans</taxon>
    </lineage>
</organism>
<keyword evidence="10 24" id="KW-0732">Signal</keyword>
<evidence type="ECO:0000256" key="21">
    <source>
        <dbReference type="PROSITE-ProRule" id="PRU10141"/>
    </source>
</evidence>
<dbReference type="Gramene" id="Jr07_36960_p1">
    <property type="protein sequence ID" value="cds.Jr07_36960_p1"/>
    <property type="gene ID" value="Jr07_36960"/>
</dbReference>
<reference evidence="26" key="2">
    <citation type="submission" date="2020-03" db="EMBL/GenBank/DDBJ databases">
        <title>Walnut 2.0.</title>
        <authorList>
            <person name="Marrano A."/>
            <person name="Britton M."/>
            <person name="Zimin A.V."/>
            <person name="Zaini P.A."/>
            <person name="Workman R."/>
            <person name="Puiu D."/>
            <person name="Bianco L."/>
            <person name="Allen B.J."/>
            <person name="Troggio M."/>
            <person name="Leslie C.A."/>
            <person name="Timp W."/>
            <person name="Dendekar A."/>
            <person name="Salzberg S.L."/>
            <person name="Neale D.B."/>
        </authorList>
    </citation>
    <scope>NUCLEOTIDE SEQUENCE</scope>
    <source>
        <tissue evidence="26">Leaves</tissue>
    </source>
</reference>
<evidence type="ECO:0000256" key="1">
    <source>
        <dbReference type="ARBA" id="ARBA00004251"/>
    </source>
</evidence>
<dbReference type="GO" id="GO:0005524">
    <property type="term" value="F:ATP binding"/>
    <property type="evidence" value="ECO:0007669"/>
    <property type="project" value="UniProtKB-UniRule"/>
</dbReference>
<evidence type="ECO:0000313" key="27">
    <source>
        <dbReference type="Proteomes" id="UP000619265"/>
    </source>
</evidence>
<dbReference type="InterPro" id="IPR050528">
    <property type="entry name" value="L-type_Lectin-RKs"/>
</dbReference>